<keyword evidence="6 20" id="KW-0812">Transmembrane</keyword>
<keyword evidence="4" id="KW-0245">EGF-like domain</keyword>
<evidence type="ECO:0000256" key="10">
    <source>
        <dbReference type="ARBA" id="ARBA00022777"/>
    </source>
</evidence>
<dbReference type="GO" id="GO:0004674">
    <property type="term" value="F:protein serine/threonine kinase activity"/>
    <property type="evidence" value="ECO:0007669"/>
    <property type="project" value="UniProtKB-KW"/>
</dbReference>
<sequence>MELNGDLAAYTTRFPLDAMNYNYWASNTTGSGVRVVFNQRYVYPKNNSVTAGRAVAWSFLSHIPGDICTSVGKYLSSGFCGYNSYCIIGNDQKPKCLCPPGYLYLDPDDEMKGCKRGFVSHECDGGQNADLFEFQDMVDTHWLGSLYEYFSAVTEDWCRQTCLSDCYCAVAFFHNGDCVSSSYPLFNGVTDASFGGKSLIKIRKGNSTSTSTGSSDGSKRQKLTLNLIPTLLLSSSAFLNLILLITTLWFVLGSRYRKRTMLQPSRATHGMMSLQSFTYKELEEATKNFEEVLGKGASSTVYKSVLDTINKNLIAVKRLHKHKLEENHNEKEFQAEMSAIGKTNHKNLVRLLGFCNEEEHRLLVYEYMTNGSLASYLCSNPRPSWKQRTEIAFGTARGLVYLHEECSNQIIHCDIKPQNILLDDSFTAKIADFGLAKLLEKDQTRTLTKLRGTRGYVAREWFKDMPVTVKVDVYSFGILLLELICCRKHCEKDEEDEDKKILADWAYDCYKYQTLYLLVQDDEEAIEDIERAEKFVMIAIWCIQEEPSLRPTMKRVSQMLEGTLEVPLPPLNSQS</sequence>
<evidence type="ECO:0000256" key="18">
    <source>
        <dbReference type="ARBA" id="ARBA00048679"/>
    </source>
</evidence>
<keyword evidence="16" id="KW-0325">Glycoprotein</keyword>
<evidence type="ECO:0000256" key="13">
    <source>
        <dbReference type="ARBA" id="ARBA00023136"/>
    </source>
</evidence>
<keyword evidence="7" id="KW-0732">Signal</keyword>
<comment type="subcellular location">
    <subcellularLocation>
        <location evidence="1">Membrane</location>
        <topology evidence="1">Single-pass type I membrane protein</topology>
    </subcellularLocation>
</comment>
<dbReference type="SMART" id="SM00220">
    <property type="entry name" value="S_TKc"/>
    <property type="match status" value="1"/>
</dbReference>
<dbReference type="Proteomes" id="UP001054252">
    <property type="component" value="Unassembled WGS sequence"/>
</dbReference>
<dbReference type="InterPro" id="IPR011009">
    <property type="entry name" value="Kinase-like_dom_sf"/>
</dbReference>
<dbReference type="Pfam" id="PF00069">
    <property type="entry name" value="Pkinase"/>
    <property type="match status" value="1"/>
</dbReference>
<keyword evidence="5" id="KW-0808">Transferase</keyword>
<evidence type="ECO:0000256" key="14">
    <source>
        <dbReference type="ARBA" id="ARBA00023157"/>
    </source>
</evidence>
<keyword evidence="9 19" id="KW-0547">Nucleotide-binding</keyword>
<dbReference type="PROSITE" id="PS00108">
    <property type="entry name" value="PROTEIN_KINASE_ST"/>
    <property type="match status" value="1"/>
</dbReference>
<dbReference type="PANTHER" id="PTHR47976:SF108">
    <property type="entry name" value="G-TYPE LECTIN S-RECEPTOR-LIKE SERINE_THREONINE-PROTEIN KINASE LECRK1"/>
    <property type="match status" value="1"/>
</dbReference>
<evidence type="ECO:0000256" key="3">
    <source>
        <dbReference type="ARBA" id="ARBA00022527"/>
    </source>
</evidence>
<accession>A0AAV5KC56</accession>
<dbReference type="PANTHER" id="PTHR47976">
    <property type="entry name" value="G-TYPE LECTIN S-RECEPTOR-LIKE SERINE/THREONINE-PROTEIN KINASE SD2-5"/>
    <property type="match status" value="1"/>
</dbReference>
<name>A0AAV5KC56_9ROSI</name>
<evidence type="ECO:0000256" key="17">
    <source>
        <dbReference type="ARBA" id="ARBA00047899"/>
    </source>
</evidence>
<feature type="binding site" evidence="19">
    <location>
        <position position="317"/>
    </location>
    <ligand>
        <name>ATP</name>
        <dbReference type="ChEBI" id="CHEBI:30616"/>
    </ligand>
</feature>
<dbReference type="InterPro" id="IPR051343">
    <property type="entry name" value="G-type_lectin_kinases/EP1-like"/>
</dbReference>
<dbReference type="FunFam" id="3.30.200.20:FF:000059">
    <property type="entry name" value="S-receptor-like serine/threonine-protein kinase"/>
    <property type="match status" value="1"/>
</dbReference>
<keyword evidence="23" id="KW-1185">Reference proteome</keyword>
<keyword evidence="11 19" id="KW-0067">ATP-binding</keyword>
<evidence type="ECO:0000313" key="23">
    <source>
        <dbReference type="Proteomes" id="UP001054252"/>
    </source>
</evidence>
<keyword evidence="3" id="KW-0723">Serine/threonine-protein kinase</keyword>
<proteinExistence type="predicted"/>
<feature type="domain" description="Protein kinase" evidence="21">
    <location>
        <begin position="287"/>
        <end position="564"/>
    </location>
</feature>
<evidence type="ECO:0000259" key="21">
    <source>
        <dbReference type="PROSITE" id="PS50011"/>
    </source>
</evidence>
<keyword evidence="13 20" id="KW-0472">Membrane</keyword>
<feature type="transmembrane region" description="Helical" evidence="20">
    <location>
        <begin position="227"/>
        <end position="252"/>
    </location>
</feature>
<evidence type="ECO:0000256" key="4">
    <source>
        <dbReference type="ARBA" id="ARBA00022536"/>
    </source>
</evidence>
<keyword evidence="8" id="KW-0430">Lectin</keyword>
<evidence type="ECO:0000256" key="16">
    <source>
        <dbReference type="ARBA" id="ARBA00023180"/>
    </source>
</evidence>
<gene>
    <name evidence="22" type="ORF">SLEP1_g32079</name>
</gene>
<keyword evidence="12 20" id="KW-1133">Transmembrane helix</keyword>
<dbReference type="EMBL" id="BPVZ01000059">
    <property type="protein sequence ID" value="GKV22194.1"/>
    <property type="molecule type" value="Genomic_DNA"/>
</dbReference>
<dbReference type="FunFam" id="1.10.510.10:FF:000237">
    <property type="entry name" value="G-type lectin S-receptor-like serine/threonine-protein kinase"/>
    <property type="match status" value="1"/>
</dbReference>
<comment type="catalytic activity">
    <reaction evidence="17">
        <text>L-threonyl-[protein] + ATP = O-phospho-L-threonyl-[protein] + ADP + H(+)</text>
        <dbReference type="Rhea" id="RHEA:46608"/>
        <dbReference type="Rhea" id="RHEA-COMP:11060"/>
        <dbReference type="Rhea" id="RHEA-COMP:11605"/>
        <dbReference type="ChEBI" id="CHEBI:15378"/>
        <dbReference type="ChEBI" id="CHEBI:30013"/>
        <dbReference type="ChEBI" id="CHEBI:30616"/>
        <dbReference type="ChEBI" id="CHEBI:61977"/>
        <dbReference type="ChEBI" id="CHEBI:456216"/>
        <dbReference type="EC" id="2.7.11.1"/>
    </reaction>
</comment>
<dbReference type="Gene3D" id="3.30.200.20">
    <property type="entry name" value="Phosphorylase Kinase, domain 1"/>
    <property type="match status" value="1"/>
</dbReference>
<evidence type="ECO:0000256" key="12">
    <source>
        <dbReference type="ARBA" id="ARBA00022989"/>
    </source>
</evidence>
<evidence type="ECO:0000256" key="2">
    <source>
        <dbReference type="ARBA" id="ARBA00012513"/>
    </source>
</evidence>
<evidence type="ECO:0000256" key="1">
    <source>
        <dbReference type="ARBA" id="ARBA00004479"/>
    </source>
</evidence>
<evidence type="ECO:0000256" key="20">
    <source>
        <dbReference type="SAM" id="Phobius"/>
    </source>
</evidence>
<dbReference type="PROSITE" id="PS00107">
    <property type="entry name" value="PROTEIN_KINASE_ATP"/>
    <property type="match status" value="1"/>
</dbReference>
<protein>
    <recommendedName>
        <fullName evidence="2">non-specific serine/threonine protein kinase</fullName>
        <ecNumber evidence="2">2.7.11.1</ecNumber>
    </recommendedName>
</protein>
<dbReference type="PROSITE" id="PS50011">
    <property type="entry name" value="PROTEIN_KINASE_DOM"/>
    <property type="match status" value="1"/>
</dbReference>
<evidence type="ECO:0000256" key="7">
    <source>
        <dbReference type="ARBA" id="ARBA00022729"/>
    </source>
</evidence>
<dbReference type="AlphaFoldDB" id="A0AAV5KC56"/>
<reference evidence="22 23" key="1">
    <citation type="journal article" date="2021" name="Commun. Biol.">
        <title>The genome of Shorea leprosula (Dipterocarpaceae) highlights the ecological relevance of drought in aseasonal tropical rainforests.</title>
        <authorList>
            <person name="Ng K.K.S."/>
            <person name="Kobayashi M.J."/>
            <person name="Fawcett J.A."/>
            <person name="Hatakeyama M."/>
            <person name="Paape T."/>
            <person name="Ng C.H."/>
            <person name="Ang C.C."/>
            <person name="Tnah L.H."/>
            <person name="Lee C.T."/>
            <person name="Nishiyama T."/>
            <person name="Sese J."/>
            <person name="O'Brien M.J."/>
            <person name="Copetti D."/>
            <person name="Mohd Noor M.I."/>
            <person name="Ong R.C."/>
            <person name="Putra M."/>
            <person name="Sireger I.Z."/>
            <person name="Indrioko S."/>
            <person name="Kosugi Y."/>
            <person name="Izuno A."/>
            <person name="Isagi Y."/>
            <person name="Lee S.L."/>
            <person name="Shimizu K.K."/>
        </authorList>
    </citation>
    <scope>NUCLEOTIDE SEQUENCE [LARGE SCALE GENOMIC DNA]</scope>
    <source>
        <strain evidence="22">214</strain>
    </source>
</reference>
<evidence type="ECO:0000256" key="15">
    <source>
        <dbReference type="ARBA" id="ARBA00023170"/>
    </source>
</evidence>
<dbReference type="GO" id="GO:0005524">
    <property type="term" value="F:ATP binding"/>
    <property type="evidence" value="ECO:0007669"/>
    <property type="project" value="UniProtKB-UniRule"/>
</dbReference>
<dbReference type="GO" id="GO:0030246">
    <property type="term" value="F:carbohydrate binding"/>
    <property type="evidence" value="ECO:0007669"/>
    <property type="project" value="UniProtKB-KW"/>
</dbReference>
<evidence type="ECO:0000256" key="19">
    <source>
        <dbReference type="PROSITE-ProRule" id="PRU10141"/>
    </source>
</evidence>
<evidence type="ECO:0000256" key="6">
    <source>
        <dbReference type="ARBA" id="ARBA00022692"/>
    </source>
</evidence>
<evidence type="ECO:0000256" key="11">
    <source>
        <dbReference type="ARBA" id="ARBA00022840"/>
    </source>
</evidence>
<keyword evidence="15" id="KW-0675">Receptor</keyword>
<evidence type="ECO:0000256" key="5">
    <source>
        <dbReference type="ARBA" id="ARBA00022679"/>
    </source>
</evidence>
<dbReference type="EC" id="2.7.11.1" evidence="2"/>
<evidence type="ECO:0000256" key="8">
    <source>
        <dbReference type="ARBA" id="ARBA00022734"/>
    </source>
</evidence>
<comment type="caution">
    <text evidence="22">The sequence shown here is derived from an EMBL/GenBank/DDBJ whole genome shotgun (WGS) entry which is preliminary data.</text>
</comment>
<dbReference type="InterPro" id="IPR017441">
    <property type="entry name" value="Protein_kinase_ATP_BS"/>
</dbReference>
<comment type="catalytic activity">
    <reaction evidence="18">
        <text>L-seryl-[protein] + ATP = O-phospho-L-seryl-[protein] + ADP + H(+)</text>
        <dbReference type="Rhea" id="RHEA:17989"/>
        <dbReference type="Rhea" id="RHEA-COMP:9863"/>
        <dbReference type="Rhea" id="RHEA-COMP:11604"/>
        <dbReference type="ChEBI" id="CHEBI:15378"/>
        <dbReference type="ChEBI" id="CHEBI:29999"/>
        <dbReference type="ChEBI" id="CHEBI:30616"/>
        <dbReference type="ChEBI" id="CHEBI:83421"/>
        <dbReference type="ChEBI" id="CHEBI:456216"/>
        <dbReference type="EC" id="2.7.11.1"/>
    </reaction>
</comment>
<dbReference type="GO" id="GO:0016020">
    <property type="term" value="C:membrane"/>
    <property type="evidence" value="ECO:0007669"/>
    <property type="project" value="UniProtKB-SubCell"/>
</dbReference>
<organism evidence="22 23">
    <name type="scientific">Rubroshorea leprosula</name>
    <dbReference type="NCBI Taxonomy" id="152421"/>
    <lineage>
        <taxon>Eukaryota</taxon>
        <taxon>Viridiplantae</taxon>
        <taxon>Streptophyta</taxon>
        <taxon>Embryophyta</taxon>
        <taxon>Tracheophyta</taxon>
        <taxon>Spermatophyta</taxon>
        <taxon>Magnoliopsida</taxon>
        <taxon>eudicotyledons</taxon>
        <taxon>Gunneridae</taxon>
        <taxon>Pentapetalae</taxon>
        <taxon>rosids</taxon>
        <taxon>malvids</taxon>
        <taxon>Malvales</taxon>
        <taxon>Dipterocarpaceae</taxon>
        <taxon>Rubroshorea</taxon>
    </lineage>
</organism>
<evidence type="ECO:0000313" key="22">
    <source>
        <dbReference type="EMBL" id="GKV22194.1"/>
    </source>
</evidence>
<dbReference type="InterPro" id="IPR000719">
    <property type="entry name" value="Prot_kinase_dom"/>
</dbReference>
<dbReference type="Gene3D" id="1.10.510.10">
    <property type="entry name" value="Transferase(Phosphotransferase) domain 1"/>
    <property type="match status" value="1"/>
</dbReference>
<keyword evidence="14" id="KW-1015">Disulfide bond</keyword>
<keyword evidence="10" id="KW-0418">Kinase</keyword>
<dbReference type="SUPFAM" id="SSF56112">
    <property type="entry name" value="Protein kinase-like (PK-like)"/>
    <property type="match status" value="1"/>
</dbReference>
<evidence type="ECO:0000256" key="9">
    <source>
        <dbReference type="ARBA" id="ARBA00022741"/>
    </source>
</evidence>
<dbReference type="InterPro" id="IPR008271">
    <property type="entry name" value="Ser/Thr_kinase_AS"/>
</dbReference>